<dbReference type="GO" id="GO:0030234">
    <property type="term" value="F:enzyme regulator activity"/>
    <property type="evidence" value="ECO:0007669"/>
    <property type="project" value="InterPro"/>
</dbReference>
<dbReference type="RefSeq" id="WP_021167799.1">
    <property type="nucleotide sequence ID" value="NZ_CTRP01000012.1"/>
</dbReference>
<dbReference type="InterPro" id="IPR015867">
    <property type="entry name" value="N-reg_PII/ATP_PRibTrfase_C"/>
</dbReference>
<dbReference type="InterPro" id="IPR011322">
    <property type="entry name" value="N-reg_PII-like_a/b"/>
</dbReference>
<evidence type="ECO:0000313" key="5">
    <source>
        <dbReference type="EMBL" id="CQR72986.1"/>
    </source>
</evidence>
<dbReference type="GO" id="GO:0005524">
    <property type="term" value="F:ATP binding"/>
    <property type="evidence" value="ECO:0007669"/>
    <property type="project" value="TreeGrafter"/>
</dbReference>
<gene>
    <name evidence="5" type="ORF">SpAn4DRAFT_2218</name>
</gene>
<evidence type="ECO:0000256" key="2">
    <source>
        <dbReference type="ARBA" id="ARBA00023015"/>
    </source>
</evidence>
<dbReference type="PANTHER" id="PTHR30115:SF13">
    <property type="entry name" value="PII-LIKE PROTEIN GLNBI"/>
    <property type="match status" value="1"/>
</dbReference>
<comment type="function">
    <text evidence="1">Could be involved in the regulation of nitrogen fixation.</text>
</comment>
<sequence length="108" mass="11740">MILIRAIIRPDKKDEVLAELSQAGFNAVTVVDVVGRGKQKGIKIGGVVYDEIPKTLLLMAVRAEYKQEIIKVIMEAAKTGEKGAYGDGKIFITPVSEVYTVSSGMKEL</sequence>
<keyword evidence="6" id="KW-1185">Reference proteome</keyword>
<evidence type="ECO:0000256" key="4">
    <source>
        <dbReference type="ARBA" id="ARBA00023231"/>
    </source>
</evidence>
<dbReference type="Proteomes" id="UP000049855">
    <property type="component" value="Unassembled WGS sequence"/>
</dbReference>
<dbReference type="GO" id="GO:0005829">
    <property type="term" value="C:cytosol"/>
    <property type="evidence" value="ECO:0007669"/>
    <property type="project" value="TreeGrafter"/>
</dbReference>
<keyword evidence="4" id="KW-0535">Nitrogen fixation</keyword>
<dbReference type="GO" id="GO:0006808">
    <property type="term" value="P:regulation of nitrogen utilization"/>
    <property type="evidence" value="ECO:0007669"/>
    <property type="project" value="InterPro"/>
</dbReference>
<dbReference type="PROSITE" id="PS51343">
    <property type="entry name" value="PII_GLNB_DOM"/>
    <property type="match status" value="1"/>
</dbReference>
<dbReference type="InterPro" id="IPR002187">
    <property type="entry name" value="N-reg_PII"/>
</dbReference>
<dbReference type="AlphaFoldDB" id="A0A0U1L001"/>
<evidence type="ECO:0000256" key="1">
    <source>
        <dbReference type="ARBA" id="ARBA00002440"/>
    </source>
</evidence>
<dbReference type="PANTHER" id="PTHR30115">
    <property type="entry name" value="NITROGEN REGULATORY PROTEIN P-II"/>
    <property type="match status" value="1"/>
</dbReference>
<proteinExistence type="predicted"/>
<dbReference type="SUPFAM" id="SSF54913">
    <property type="entry name" value="GlnB-like"/>
    <property type="match status" value="1"/>
</dbReference>
<dbReference type="EMBL" id="CTRP01000012">
    <property type="protein sequence ID" value="CQR72986.1"/>
    <property type="molecule type" value="Genomic_DNA"/>
</dbReference>
<dbReference type="SMART" id="SM00938">
    <property type="entry name" value="P-II"/>
    <property type="match status" value="1"/>
</dbReference>
<dbReference type="Pfam" id="PF00543">
    <property type="entry name" value="P-II"/>
    <property type="match status" value="1"/>
</dbReference>
<protein>
    <submittedName>
        <fullName evidence="5">Nitrogen regulatory protein P-II</fullName>
    </submittedName>
</protein>
<evidence type="ECO:0000256" key="3">
    <source>
        <dbReference type="ARBA" id="ARBA00023163"/>
    </source>
</evidence>
<evidence type="ECO:0000313" key="6">
    <source>
        <dbReference type="Proteomes" id="UP000049855"/>
    </source>
</evidence>
<keyword evidence="2" id="KW-0805">Transcription regulation</keyword>
<reference evidence="6" key="1">
    <citation type="submission" date="2015-03" db="EMBL/GenBank/DDBJ databases">
        <authorList>
            <person name="Nijsse Bart"/>
        </authorList>
    </citation>
    <scope>NUCLEOTIDE SEQUENCE [LARGE SCALE GENOMIC DNA]</scope>
</reference>
<dbReference type="PRINTS" id="PR00340">
    <property type="entry name" value="PIIGLNB"/>
</dbReference>
<organism evidence="5 6">
    <name type="scientific">Sporomusa ovata</name>
    <dbReference type="NCBI Taxonomy" id="2378"/>
    <lineage>
        <taxon>Bacteria</taxon>
        <taxon>Bacillati</taxon>
        <taxon>Bacillota</taxon>
        <taxon>Negativicutes</taxon>
        <taxon>Selenomonadales</taxon>
        <taxon>Sporomusaceae</taxon>
        <taxon>Sporomusa</taxon>
    </lineage>
</organism>
<dbReference type="Gene3D" id="3.30.70.120">
    <property type="match status" value="1"/>
</dbReference>
<name>A0A0U1L001_9FIRM</name>
<accession>A0A0U1L001</accession>
<keyword evidence="3" id="KW-0804">Transcription</keyword>